<dbReference type="GO" id="GO:0030729">
    <property type="term" value="F:acetoacetate-CoA ligase activity"/>
    <property type="evidence" value="ECO:0007669"/>
    <property type="project" value="InterPro"/>
</dbReference>
<evidence type="ECO:0000256" key="3">
    <source>
        <dbReference type="ARBA" id="ARBA00022741"/>
    </source>
</evidence>
<dbReference type="NCBIfam" id="NF002937">
    <property type="entry name" value="PRK03584.1"/>
    <property type="match status" value="1"/>
</dbReference>
<dbReference type="EMBL" id="FQVB01000004">
    <property type="protein sequence ID" value="SHE44942.1"/>
    <property type="molecule type" value="Genomic_DNA"/>
</dbReference>
<dbReference type="InterPro" id="IPR032387">
    <property type="entry name" value="ACAS_N"/>
</dbReference>
<dbReference type="Pfam" id="PF00501">
    <property type="entry name" value="AMP-binding"/>
    <property type="match status" value="1"/>
</dbReference>
<sequence>MSKLLWKPSEERIQNSNMYHFMQYVNERHGKAFRAYDELYEWSVTEIPTFWATFWDYSDILCSRSYDQVVDDVAKLPGARWFEGARLNFAENLLRYRDDCIALSFKGEGQPTRHITYAQLYDRVARLAKSLRDMGIQPGDRIAGFVPNMIETVIAMLAATSVGAVWSSCSPDFGIKGVLDRFGQIEPRVLFTADGYYYNGKTFDSLARIAEILKELPSIEKVVVMPYTDPKPDPGRVRNGVLLEDFLAKDDGLEIEFEQVPANHPLYIMYSSGTTGVPKCIVHGVVGTLIQHLKELRLHTDLKRDDTIFYFTTCGWMMWNWLVSSLALGARVLLYDGSPFYPDPGAMWQMAQDEKITIFGTSAKYLAAVEKAGVKPKETYDLTPLKAVLSTGSPLSIESFEYVYRDIKEDLCLSSISGGTDIISCFALGNPMGPVYAGELQCRGLGMKVEAWDEDGRPVIGQKGELVCTAAAPSMPIYFWNDPHGQKYRDAYFSVYPGVWHHGDFIEITERGGVIIYGRSDATLNPGGVRIGTAEIYRQVETIPEVLDSLVVGQDWDNDVRVILFVKLREGHELTDELINRIKKAIRENTTPRHVPAKIIAVPDIPYTISGKKVELAVRKVIHNQEVKNKDALANPESLDYFKDIPELQN</sequence>
<gene>
    <name evidence="8" type="ORF">SAMN02745206_00306</name>
</gene>
<dbReference type="GO" id="GO:0006629">
    <property type="term" value="P:lipid metabolic process"/>
    <property type="evidence" value="ECO:0007669"/>
    <property type="project" value="InterPro"/>
</dbReference>
<evidence type="ECO:0000259" key="7">
    <source>
        <dbReference type="Pfam" id="PF16177"/>
    </source>
</evidence>
<dbReference type="GO" id="GO:0005524">
    <property type="term" value="F:ATP binding"/>
    <property type="evidence" value="ECO:0007669"/>
    <property type="project" value="UniProtKB-KW"/>
</dbReference>
<feature type="domain" description="AMP-dependent synthetase/ligase" evidence="5">
    <location>
        <begin position="96"/>
        <end position="468"/>
    </location>
</feature>
<feature type="domain" description="Acetyl-coenzyme A synthetase N-terminal" evidence="7">
    <location>
        <begin position="36"/>
        <end position="92"/>
    </location>
</feature>
<dbReference type="InterPro" id="IPR005914">
    <property type="entry name" value="Acac_CoA_synth"/>
</dbReference>
<dbReference type="RefSeq" id="WP_073036290.1">
    <property type="nucleotide sequence ID" value="NZ_FQVB01000004.1"/>
</dbReference>
<comment type="similarity">
    <text evidence="1">Belongs to the ATP-dependent AMP-binding enzyme family.</text>
</comment>
<dbReference type="InterPro" id="IPR045851">
    <property type="entry name" value="AMP-bd_C_sf"/>
</dbReference>
<evidence type="ECO:0000256" key="1">
    <source>
        <dbReference type="ARBA" id="ARBA00006432"/>
    </source>
</evidence>
<dbReference type="OrthoDB" id="9801302at2"/>
<keyword evidence="4" id="KW-0067">ATP-binding</keyword>
<dbReference type="InterPro" id="IPR000873">
    <property type="entry name" value="AMP-dep_synth/lig_dom"/>
</dbReference>
<dbReference type="NCBIfam" id="TIGR01217">
    <property type="entry name" value="ac_ac_CoA_syn"/>
    <property type="match status" value="1"/>
</dbReference>
<keyword evidence="9" id="KW-1185">Reference proteome</keyword>
<dbReference type="AlphaFoldDB" id="A0A1M4TKB2"/>
<reference evidence="9" key="1">
    <citation type="submission" date="2016-11" db="EMBL/GenBank/DDBJ databases">
        <authorList>
            <person name="Varghese N."/>
            <person name="Submissions S."/>
        </authorList>
    </citation>
    <scope>NUCLEOTIDE SEQUENCE [LARGE SCALE GENOMIC DNA]</scope>
    <source>
        <strain evidence="9">DSM 9756</strain>
    </source>
</reference>
<dbReference type="CDD" id="cd05943">
    <property type="entry name" value="AACS"/>
    <property type="match status" value="1"/>
</dbReference>
<accession>A0A1M4TKB2</accession>
<dbReference type="PANTHER" id="PTHR42921">
    <property type="entry name" value="ACETOACETYL-COA SYNTHETASE"/>
    <property type="match status" value="1"/>
</dbReference>
<dbReference type="SUPFAM" id="SSF56801">
    <property type="entry name" value="Acetyl-CoA synthetase-like"/>
    <property type="match status" value="1"/>
</dbReference>
<organism evidence="8 9">
    <name type="scientific">Desulfacinum infernum DSM 9756</name>
    <dbReference type="NCBI Taxonomy" id="1121391"/>
    <lineage>
        <taxon>Bacteria</taxon>
        <taxon>Pseudomonadati</taxon>
        <taxon>Thermodesulfobacteriota</taxon>
        <taxon>Syntrophobacteria</taxon>
        <taxon>Syntrophobacterales</taxon>
        <taxon>Syntrophobacteraceae</taxon>
        <taxon>Desulfacinum</taxon>
    </lineage>
</organism>
<dbReference type="Proteomes" id="UP000184076">
    <property type="component" value="Unassembled WGS sequence"/>
</dbReference>
<evidence type="ECO:0000313" key="8">
    <source>
        <dbReference type="EMBL" id="SHE44942.1"/>
    </source>
</evidence>
<evidence type="ECO:0000256" key="2">
    <source>
        <dbReference type="ARBA" id="ARBA00022598"/>
    </source>
</evidence>
<evidence type="ECO:0000259" key="6">
    <source>
        <dbReference type="Pfam" id="PF13193"/>
    </source>
</evidence>
<dbReference type="Gene3D" id="3.40.50.12780">
    <property type="entry name" value="N-terminal domain of ligase-like"/>
    <property type="match status" value="1"/>
</dbReference>
<proteinExistence type="inferred from homology"/>
<evidence type="ECO:0000256" key="4">
    <source>
        <dbReference type="ARBA" id="ARBA00022840"/>
    </source>
</evidence>
<dbReference type="InterPro" id="IPR025110">
    <property type="entry name" value="AMP-bd_C"/>
</dbReference>
<name>A0A1M4TKB2_9BACT</name>
<protein>
    <submittedName>
        <fullName evidence="8">Acetoacetyl-CoA synthetase</fullName>
    </submittedName>
</protein>
<dbReference type="PANTHER" id="PTHR42921:SF1">
    <property type="entry name" value="ACETOACETYL-COA SYNTHETASE"/>
    <property type="match status" value="1"/>
</dbReference>
<keyword evidence="2" id="KW-0436">Ligase</keyword>
<dbReference type="InterPro" id="IPR020845">
    <property type="entry name" value="AMP-binding_CS"/>
</dbReference>
<dbReference type="InterPro" id="IPR042099">
    <property type="entry name" value="ANL_N_sf"/>
</dbReference>
<keyword evidence="3" id="KW-0547">Nucleotide-binding</keyword>
<dbReference type="Pfam" id="PF16177">
    <property type="entry name" value="ACAS_N"/>
    <property type="match status" value="1"/>
</dbReference>
<dbReference type="Gene3D" id="3.30.300.30">
    <property type="match status" value="1"/>
</dbReference>
<evidence type="ECO:0000259" key="5">
    <source>
        <dbReference type="Pfam" id="PF00501"/>
    </source>
</evidence>
<feature type="domain" description="AMP-binding enzyme C-terminal" evidence="6">
    <location>
        <begin position="542"/>
        <end position="612"/>
    </location>
</feature>
<dbReference type="PROSITE" id="PS00455">
    <property type="entry name" value="AMP_BINDING"/>
    <property type="match status" value="1"/>
</dbReference>
<dbReference type="Pfam" id="PF13193">
    <property type="entry name" value="AMP-binding_C"/>
    <property type="match status" value="1"/>
</dbReference>
<evidence type="ECO:0000313" key="9">
    <source>
        <dbReference type="Proteomes" id="UP000184076"/>
    </source>
</evidence>
<dbReference type="STRING" id="1121391.SAMN02745206_00306"/>